<gene>
    <name evidence="2" type="ORF">KUDE01_021870</name>
</gene>
<proteinExistence type="predicted"/>
<feature type="compositionally biased region" description="Basic and acidic residues" evidence="1">
    <location>
        <begin position="1"/>
        <end position="14"/>
    </location>
</feature>
<dbReference type="AlphaFoldDB" id="A0AAD9BIW3"/>
<keyword evidence="3" id="KW-1185">Reference proteome</keyword>
<protein>
    <submittedName>
        <fullName evidence="2">Pectinesterase B</fullName>
    </submittedName>
</protein>
<evidence type="ECO:0000313" key="3">
    <source>
        <dbReference type="Proteomes" id="UP001228049"/>
    </source>
</evidence>
<comment type="caution">
    <text evidence="2">The sequence shown here is derived from an EMBL/GenBank/DDBJ whole genome shotgun (WGS) entry which is preliminary data.</text>
</comment>
<sequence>RLIREQLKVRRETSPDPPTNPRPGAQDSDAANLITSSTWQLTSFNLTHTYTRTPEFVGPQLGVEPPRHSSLEQGPNQHLLPGL</sequence>
<feature type="region of interest" description="Disordered" evidence="1">
    <location>
        <begin position="1"/>
        <end position="30"/>
    </location>
</feature>
<evidence type="ECO:0000313" key="2">
    <source>
        <dbReference type="EMBL" id="KAK1883543.1"/>
    </source>
</evidence>
<evidence type="ECO:0000256" key="1">
    <source>
        <dbReference type="SAM" id="MobiDB-lite"/>
    </source>
</evidence>
<accession>A0AAD9BIW3</accession>
<dbReference type="Proteomes" id="UP001228049">
    <property type="component" value="Unassembled WGS sequence"/>
</dbReference>
<dbReference type="EMBL" id="JASDAP010000022">
    <property type="protein sequence ID" value="KAK1883543.1"/>
    <property type="molecule type" value="Genomic_DNA"/>
</dbReference>
<name>A0AAD9BIW3_DISEL</name>
<feature type="non-terminal residue" evidence="2">
    <location>
        <position position="1"/>
    </location>
</feature>
<feature type="non-terminal residue" evidence="2">
    <location>
        <position position="83"/>
    </location>
</feature>
<reference evidence="2" key="1">
    <citation type="submission" date="2023-04" db="EMBL/GenBank/DDBJ databases">
        <title>Chromosome-level genome of Chaenocephalus aceratus.</title>
        <authorList>
            <person name="Park H."/>
        </authorList>
    </citation>
    <scope>NUCLEOTIDE SEQUENCE</scope>
    <source>
        <strain evidence="2">DE</strain>
        <tissue evidence="2">Muscle</tissue>
    </source>
</reference>
<organism evidence="2 3">
    <name type="scientific">Dissostichus eleginoides</name>
    <name type="common">Patagonian toothfish</name>
    <name type="synonym">Dissostichus amissus</name>
    <dbReference type="NCBI Taxonomy" id="100907"/>
    <lineage>
        <taxon>Eukaryota</taxon>
        <taxon>Metazoa</taxon>
        <taxon>Chordata</taxon>
        <taxon>Craniata</taxon>
        <taxon>Vertebrata</taxon>
        <taxon>Euteleostomi</taxon>
        <taxon>Actinopterygii</taxon>
        <taxon>Neopterygii</taxon>
        <taxon>Teleostei</taxon>
        <taxon>Neoteleostei</taxon>
        <taxon>Acanthomorphata</taxon>
        <taxon>Eupercaria</taxon>
        <taxon>Perciformes</taxon>
        <taxon>Notothenioidei</taxon>
        <taxon>Nototheniidae</taxon>
        <taxon>Dissostichus</taxon>
    </lineage>
</organism>
<feature type="region of interest" description="Disordered" evidence="1">
    <location>
        <begin position="57"/>
        <end position="83"/>
    </location>
</feature>